<dbReference type="Pfam" id="PF00076">
    <property type="entry name" value="RRM_1"/>
    <property type="match status" value="1"/>
</dbReference>
<gene>
    <name evidence="11" type="primary">DNAJC17</name>
    <name evidence="11" type="ORF">Bhyg_14502</name>
</gene>
<dbReference type="Proteomes" id="UP001151699">
    <property type="component" value="Chromosome C"/>
</dbReference>
<dbReference type="EMBL" id="WJQU01000004">
    <property type="protein sequence ID" value="KAJ6635916.1"/>
    <property type="molecule type" value="Genomic_DNA"/>
</dbReference>
<dbReference type="GO" id="GO:0000390">
    <property type="term" value="P:spliceosomal complex disassembly"/>
    <property type="evidence" value="ECO:0007669"/>
    <property type="project" value="TreeGrafter"/>
</dbReference>
<dbReference type="PANTHER" id="PTHR44313">
    <property type="entry name" value="DNAJ HOMOLOG SUBFAMILY C MEMBER 17"/>
    <property type="match status" value="1"/>
</dbReference>
<evidence type="ECO:0000256" key="1">
    <source>
        <dbReference type="ARBA" id="ARBA00004123"/>
    </source>
</evidence>
<dbReference type="GO" id="GO:0003723">
    <property type="term" value="F:RNA binding"/>
    <property type="evidence" value="ECO:0007669"/>
    <property type="project" value="UniProtKB-KW"/>
</dbReference>
<dbReference type="SMART" id="SM00271">
    <property type="entry name" value="DnaJ"/>
    <property type="match status" value="1"/>
</dbReference>
<feature type="region of interest" description="Disordered" evidence="9">
    <location>
        <begin position="105"/>
        <end position="125"/>
    </location>
</feature>
<comment type="subcellular location">
    <subcellularLocation>
        <location evidence="2">Cytoplasm</location>
    </subcellularLocation>
    <subcellularLocation>
        <location evidence="1">Nucleus</location>
    </subcellularLocation>
</comment>
<reference evidence="11" key="1">
    <citation type="submission" date="2022-07" db="EMBL/GenBank/DDBJ databases">
        <authorList>
            <person name="Trinca V."/>
            <person name="Uliana J.V.C."/>
            <person name="Torres T.T."/>
            <person name="Ward R.J."/>
            <person name="Monesi N."/>
        </authorList>
    </citation>
    <scope>NUCLEOTIDE SEQUENCE</scope>
    <source>
        <strain evidence="11">HSMRA1968</strain>
        <tissue evidence="11">Whole embryos</tissue>
    </source>
</reference>
<evidence type="ECO:0000313" key="12">
    <source>
        <dbReference type="Proteomes" id="UP001151699"/>
    </source>
</evidence>
<dbReference type="SUPFAM" id="SSF46565">
    <property type="entry name" value="Chaperone J-domain"/>
    <property type="match status" value="1"/>
</dbReference>
<dbReference type="OrthoDB" id="259708at2759"/>
<dbReference type="Pfam" id="PF00226">
    <property type="entry name" value="DnaJ"/>
    <property type="match status" value="1"/>
</dbReference>
<dbReference type="InterPro" id="IPR000504">
    <property type="entry name" value="RRM_dom"/>
</dbReference>
<keyword evidence="5" id="KW-0143">Chaperone</keyword>
<keyword evidence="4" id="KW-0694">RNA-binding</keyword>
<dbReference type="InterPro" id="IPR036869">
    <property type="entry name" value="J_dom_sf"/>
</dbReference>
<evidence type="ECO:0000313" key="11">
    <source>
        <dbReference type="EMBL" id="KAJ6635916.1"/>
    </source>
</evidence>
<comment type="caution">
    <text evidence="11">The sequence shown here is derived from an EMBL/GenBank/DDBJ whole genome shotgun (WGS) entry which is preliminary data.</text>
</comment>
<dbReference type="SUPFAM" id="SSF54928">
    <property type="entry name" value="RNA-binding domain, RBD"/>
    <property type="match status" value="1"/>
</dbReference>
<dbReference type="CDD" id="cd12429">
    <property type="entry name" value="RRM_DNAJC17"/>
    <property type="match status" value="1"/>
</dbReference>
<evidence type="ECO:0000256" key="9">
    <source>
        <dbReference type="SAM" id="MobiDB-lite"/>
    </source>
</evidence>
<dbReference type="Gene3D" id="1.10.287.110">
    <property type="entry name" value="DnaJ domain"/>
    <property type="match status" value="1"/>
</dbReference>
<protein>
    <recommendedName>
        <fullName evidence="8">DnaJ homolog subfamily C member 17</fullName>
    </recommendedName>
</protein>
<dbReference type="PROSITE" id="PS50076">
    <property type="entry name" value="DNAJ_2"/>
    <property type="match status" value="1"/>
</dbReference>
<feature type="compositionally biased region" description="Low complexity" evidence="9">
    <location>
        <begin position="246"/>
        <end position="260"/>
    </location>
</feature>
<dbReference type="PRINTS" id="PR00625">
    <property type="entry name" value="JDOMAIN"/>
</dbReference>
<dbReference type="InterPro" id="IPR012677">
    <property type="entry name" value="Nucleotide-bd_a/b_plait_sf"/>
</dbReference>
<evidence type="ECO:0000259" key="10">
    <source>
        <dbReference type="PROSITE" id="PS50076"/>
    </source>
</evidence>
<dbReference type="InterPro" id="IPR052094">
    <property type="entry name" value="Pre-mRNA-splicing_ERAD"/>
</dbReference>
<dbReference type="GO" id="GO:0005681">
    <property type="term" value="C:spliceosomal complex"/>
    <property type="evidence" value="ECO:0007669"/>
    <property type="project" value="TreeGrafter"/>
</dbReference>
<dbReference type="Gene3D" id="3.30.70.330">
    <property type="match status" value="1"/>
</dbReference>
<keyword evidence="6" id="KW-0539">Nucleus</keyword>
<comment type="function">
    <text evidence="7">May negatively affect PAX8-induced thyroglobulin/TG transcription.</text>
</comment>
<feature type="compositionally biased region" description="Polar residues" evidence="9">
    <location>
        <begin position="107"/>
        <end position="121"/>
    </location>
</feature>
<accession>A0A9Q0MQ31</accession>
<name>A0A9Q0MQ31_9DIPT</name>
<evidence type="ECO:0000256" key="2">
    <source>
        <dbReference type="ARBA" id="ARBA00004496"/>
    </source>
</evidence>
<dbReference type="GO" id="GO:0005737">
    <property type="term" value="C:cytoplasm"/>
    <property type="evidence" value="ECO:0007669"/>
    <property type="project" value="UniProtKB-SubCell"/>
</dbReference>
<feature type="region of interest" description="Disordered" evidence="9">
    <location>
        <begin position="240"/>
        <end position="265"/>
    </location>
</feature>
<proteinExistence type="predicted"/>
<sequence length="295" mass="33927">MIDMKNLGNVDLYGLLGVLITATDADIRKAYRKKALECHPDKNPDNPKAAELFHDLSKALEILSDESARTAYNRVIEAKKAAELRNQQLDSKRQKLKADLEERERQANLNQARRQTYSTVAKSPEEALKDEIERLRKEGFKLLQEEQEIMQKHLQEERLKMNKWDSAQHRIKIKWNSSKSDPSNGGYTKELLEKFLHKYGDIVVLVMSPKKNGSALVEFKTQDAAEMAVSYEKGRMENPLSLEWVGNPPKSKSNPSGSTTISHTDYESLVLRQMRQAEERKRLIEAMLKEDQEES</sequence>
<dbReference type="CDD" id="cd06257">
    <property type="entry name" value="DnaJ"/>
    <property type="match status" value="1"/>
</dbReference>
<dbReference type="InterPro" id="IPR034254">
    <property type="entry name" value="DNAJC17_RRM"/>
</dbReference>
<evidence type="ECO:0000256" key="5">
    <source>
        <dbReference type="ARBA" id="ARBA00023186"/>
    </source>
</evidence>
<evidence type="ECO:0000256" key="8">
    <source>
        <dbReference type="ARBA" id="ARBA00074360"/>
    </source>
</evidence>
<dbReference type="FunFam" id="1.10.287.110:FF:000059">
    <property type="entry name" value="dnaJ homolog subfamily C member 17"/>
    <property type="match status" value="1"/>
</dbReference>
<organism evidence="11 12">
    <name type="scientific">Pseudolycoriella hygida</name>
    <dbReference type="NCBI Taxonomy" id="35572"/>
    <lineage>
        <taxon>Eukaryota</taxon>
        <taxon>Metazoa</taxon>
        <taxon>Ecdysozoa</taxon>
        <taxon>Arthropoda</taxon>
        <taxon>Hexapoda</taxon>
        <taxon>Insecta</taxon>
        <taxon>Pterygota</taxon>
        <taxon>Neoptera</taxon>
        <taxon>Endopterygota</taxon>
        <taxon>Diptera</taxon>
        <taxon>Nematocera</taxon>
        <taxon>Sciaroidea</taxon>
        <taxon>Sciaridae</taxon>
        <taxon>Pseudolycoriella</taxon>
    </lineage>
</organism>
<keyword evidence="12" id="KW-1185">Reference proteome</keyword>
<dbReference type="InterPro" id="IPR035979">
    <property type="entry name" value="RBD_domain_sf"/>
</dbReference>
<evidence type="ECO:0000256" key="6">
    <source>
        <dbReference type="ARBA" id="ARBA00023242"/>
    </source>
</evidence>
<dbReference type="InterPro" id="IPR001623">
    <property type="entry name" value="DnaJ_domain"/>
</dbReference>
<dbReference type="AlphaFoldDB" id="A0A9Q0MQ31"/>
<keyword evidence="3" id="KW-0963">Cytoplasm</keyword>
<evidence type="ECO:0000256" key="7">
    <source>
        <dbReference type="ARBA" id="ARBA00053783"/>
    </source>
</evidence>
<evidence type="ECO:0000256" key="3">
    <source>
        <dbReference type="ARBA" id="ARBA00022490"/>
    </source>
</evidence>
<evidence type="ECO:0000256" key="4">
    <source>
        <dbReference type="ARBA" id="ARBA00022884"/>
    </source>
</evidence>
<dbReference type="PANTHER" id="PTHR44313:SF1">
    <property type="entry name" value="DNAJ HOMOLOG SUBFAMILY C MEMBER 17"/>
    <property type="match status" value="1"/>
</dbReference>
<feature type="domain" description="J" evidence="10">
    <location>
        <begin position="11"/>
        <end position="76"/>
    </location>
</feature>